<protein>
    <submittedName>
        <fullName evidence="3">Helicase</fullName>
    </submittedName>
</protein>
<dbReference type="InterPro" id="IPR027417">
    <property type="entry name" value="P-loop_NTPase"/>
</dbReference>
<keyword evidence="3" id="KW-0547">Nucleotide-binding</keyword>
<feature type="non-terminal residue" evidence="3">
    <location>
        <position position="222"/>
    </location>
</feature>
<reference evidence="3" key="1">
    <citation type="submission" date="2020-04" db="EMBL/GenBank/DDBJ databases">
        <authorList>
            <person name="Zhang T."/>
        </authorList>
    </citation>
    <scope>NUCLEOTIDE SEQUENCE</scope>
    <source>
        <strain evidence="3">HKST-UBA01</strain>
    </source>
</reference>
<comment type="caution">
    <text evidence="3">The sequence shown here is derived from an EMBL/GenBank/DDBJ whole genome shotgun (WGS) entry which is preliminary data.</text>
</comment>
<feature type="non-terminal residue" evidence="3">
    <location>
        <position position="1"/>
    </location>
</feature>
<accession>A0A956RRI0</accession>
<name>A0A956RRI0_UNCEI</name>
<feature type="domain" description="Helicase C-terminal" evidence="2">
    <location>
        <begin position="1"/>
        <end position="181"/>
    </location>
</feature>
<dbReference type="InterPro" id="IPR049730">
    <property type="entry name" value="SNF2/RAD54-like_C"/>
</dbReference>
<dbReference type="AlphaFoldDB" id="A0A956RRI0"/>
<dbReference type="GO" id="GO:0004386">
    <property type="term" value="F:helicase activity"/>
    <property type="evidence" value="ECO:0007669"/>
    <property type="project" value="UniProtKB-KW"/>
</dbReference>
<organism evidence="3 4">
    <name type="scientific">Eiseniibacteriota bacterium</name>
    <dbReference type="NCBI Taxonomy" id="2212470"/>
    <lineage>
        <taxon>Bacteria</taxon>
        <taxon>Candidatus Eiseniibacteriota</taxon>
    </lineage>
</organism>
<evidence type="ECO:0000256" key="1">
    <source>
        <dbReference type="ARBA" id="ARBA00022801"/>
    </source>
</evidence>
<dbReference type="GO" id="GO:0016787">
    <property type="term" value="F:hydrolase activity"/>
    <property type="evidence" value="ECO:0007669"/>
    <property type="project" value="UniProtKB-KW"/>
</dbReference>
<keyword evidence="3" id="KW-0347">Helicase</keyword>
<dbReference type="Proteomes" id="UP000697710">
    <property type="component" value="Unassembled WGS sequence"/>
</dbReference>
<dbReference type="SMART" id="SM00490">
    <property type="entry name" value="HELICc"/>
    <property type="match status" value="1"/>
</dbReference>
<dbReference type="Gene3D" id="3.40.50.300">
    <property type="entry name" value="P-loop containing nucleotide triphosphate hydrolases"/>
    <property type="match status" value="1"/>
</dbReference>
<proteinExistence type="predicted"/>
<dbReference type="SUPFAM" id="SSF52540">
    <property type="entry name" value="P-loop containing nucleoside triphosphate hydrolases"/>
    <property type="match status" value="1"/>
</dbReference>
<gene>
    <name evidence="3" type="ORF">KC729_21965</name>
</gene>
<dbReference type="CDD" id="cd18793">
    <property type="entry name" value="SF2_C_SNF"/>
    <property type="match status" value="1"/>
</dbReference>
<dbReference type="PROSITE" id="PS51194">
    <property type="entry name" value="HELICASE_CTER"/>
    <property type="match status" value="1"/>
</dbReference>
<dbReference type="EMBL" id="JAGQHR010001136">
    <property type="protein sequence ID" value="MCA9730363.1"/>
    <property type="molecule type" value="Genomic_DNA"/>
</dbReference>
<keyword evidence="3" id="KW-0067">ATP-binding</keyword>
<evidence type="ECO:0000313" key="4">
    <source>
        <dbReference type="Proteomes" id="UP000697710"/>
    </source>
</evidence>
<dbReference type="InterPro" id="IPR001650">
    <property type="entry name" value="Helicase_C-like"/>
</dbReference>
<keyword evidence="1" id="KW-0378">Hydrolase</keyword>
<evidence type="ECO:0000313" key="3">
    <source>
        <dbReference type="EMBL" id="MCA9730363.1"/>
    </source>
</evidence>
<evidence type="ECO:0000259" key="2">
    <source>
        <dbReference type="PROSITE" id="PS51194"/>
    </source>
</evidence>
<sequence length="222" mass="25141">EEARRDGTSDEDERDNRKVLVFSYFRDSAIWIRNWLERVVVEDERLACFRGRIAMTCGSLDDSAVLDSTQAAWGFAPKTAAPYSYSGGDRFDLLIATDVLAEGVNLQQCRNIINYDLPWNPMRLIQRHGRIDRLLSKHKRVFLRTFFPDSILDELLKLEDRVRRKLALAAASIGVADTPIEGSALRDQSFAETREEIERIQNEESGIFEKGGTAAAAQTGEE</sequence>
<reference evidence="3" key="2">
    <citation type="journal article" date="2021" name="Microbiome">
        <title>Successional dynamics and alternative stable states in a saline activated sludge microbial community over 9 years.</title>
        <authorList>
            <person name="Wang Y."/>
            <person name="Ye J."/>
            <person name="Ju F."/>
            <person name="Liu L."/>
            <person name="Boyd J.A."/>
            <person name="Deng Y."/>
            <person name="Parks D.H."/>
            <person name="Jiang X."/>
            <person name="Yin X."/>
            <person name="Woodcroft B.J."/>
            <person name="Tyson G.W."/>
            <person name="Hugenholtz P."/>
            <person name="Polz M.F."/>
            <person name="Zhang T."/>
        </authorList>
    </citation>
    <scope>NUCLEOTIDE SEQUENCE</scope>
    <source>
        <strain evidence="3">HKST-UBA01</strain>
    </source>
</reference>
<dbReference type="Pfam" id="PF00271">
    <property type="entry name" value="Helicase_C"/>
    <property type="match status" value="1"/>
</dbReference>